<evidence type="ECO:0000313" key="2">
    <source>
        <dbReference type="EMBL" id="CAE8599813.1"/>
    </source>
</evidence>
<organism evidence="2 3">
    <name type="scientific">Polarella glacialis</name>
    <name type="common">Dinoflagellate</name>
    <dbReference type="NCBI Taxonomy" id="89957"/>
    <lineage>
        <taxon>Eukaryota</taxon>
        <taxon>Sar</taxon>
        <taxon>Alveolata</taxon>
        <taxon>Dinophyceae</taxon>
        <taxon>Suessiales</taxon>
        <taxon>Suessiaceae</taxon>
        <taxon>Polarella</taxon>
    </lineage>
</organism>
<dbReference type="EMBL" id="CAJNNV010011501">
    <property type="protein sequence ID" value="CAE8599813.1"/>
    <property type="molecule type" value="Genomic_DNA"/>
</dbReference>
<name>A0A813EGX0_POLGL</name>
<evidence type="ECO:0000256" key="1">
    <source>
        <dbReference type="SAM" id="Phobius"/>
    </source>
</evidence>
<reference evidence="2" key="1">
    <citation type="submission" date="2021-02" db="EMBL/GenBank/DDBJ databases">
        <authorList>
            <person name="Dougan E. K."/>
            <person name="Rhodes N."/>
            <person name="Thang M."/>
            <person name="Chan C."/>
        </authorList>
    </citation>
    <scope>NUCLEOTIDE SEQUENCE</scope>
</reference>
<comment type="caution">
    <text evidence="2">The sequence shown here is derived from an EMBL/GenBank/DDBJ whole genome shotgun (WGS) entry which is preliminary data.</text>
</comment>
<dbReference type="AlphaFoldDB" id="A0A813EGX0"/>
<proteinExistence type="predicted"/>
<sequence>MTSEGPNFLTYDFLTFAQGVSHCGPLLGTCRVQSTQQVPVFFFCPVFVLSWFVGLFLLLVLLFVLLWLLLCGLLSLFFLLLLYSHAHTGRSHLTIRRHDTATV</sequence>
<keyword evidence="1" id="KW-0812">Transmembrane</keyword>
<feature type="transmembrane region" description="Helical" evidence="1">
    <location>
        <begin position="40"/>
        <end position="59"/>
    </location>
</feature>
<dbReference type="Proteomes" id="UP000654075">
    <property type="component" value="Unassembled WGS sequence"/>
</dbReference>
<keyword evidence="1" id="KW-0472">Membrane</keyword>
<gene>
    <name evidence="2" type="ORF">PGLA1383_LOCUS18156</name>
</gene>
<accession>A0A813EGX0</accession>
<evidence type="ECO:0000313" key="3">
    <source>
        <dbReference type="Proteomes" id="UP000654075"/>
    </source>
</evidence>
<keyword evidence="3" id="KW-1185">Reference proteome</keyword>
<feature type="transmembrane region" description="Helical" evidence="1">
    <location>
        <begin position="65"/>
        <end position="83"/>
    </location>
</feature>
<protein>
    <submittedName>
        <fullName evidence="2">Uncharacterized protein</fullName>
    </submittedName>
</protein>
<keyword evidence="1" id="KW-1133">Transmembrane helix</keyword>